<evidence type="ECO:0000256" key="4">
    <source>
        <dbReference type="ARBA" id="ARBA00022679"/>
    </source>
</evidence>
<dbReference type="OrthoDB" id="6232146at2759"/>
<dbReference type="InterPro" id="IPR008166">
    <property type="entry name" value="Glyco_transf_92"/>
</dbReference>
<evidence type="ECO:0000256" key="5">
    <source>
        <dbReference type="ARBA" id="ARBA00023136"/>
    </source>
</evidence>
<keyword evidence="3 6" id="KW-0328">Glycosyltransferase</keyword>
<dbReference type="Pfam" id="PF01697">
    <property type="entry name" value="Glyco_transf_92"/>
    <property type="match status" value="1"/>
</dbReference>
<evidence type="ECO:0000256" key="1">
    <source>
        <dbReference type="ARBA" id="ARBA00004167"/>
    </source>
</evidence>
<name>A0A811KAG6_BURXY</name>
<dbReference type="Proteomes" id="UP000659654">
    <property type="component" value="Unassembled WGS sequence"/>
</dbReference>
<comment type="caution">
    <text evidence="7">The sequence shown here is derived from an EMBL/GenBank/DDBJ whole genome shotgun (WGS) entry which is preliminary data.</text>
</comment>
<gene>
    <name evidence="7" type="ORF">BXYJ_LOCUS2887</name>
</gene>
<dbReference type="GO" id="GO:0016757">
    <property type="term" value="F:glycosyltransferase activity"/>
    <property type="evidence" value="ECO:0007669"/>
    <property type="project" value="UniProtKB-UniRule"/>
</dbReference>
<comment type="similarity">
    <text evidence="2 6">Belongs to the glycosyltransferase 92 family.</text>
</comment>
<keyword evidence="5" id="KW-0472">Membrane</keyword>
<accession>A0A811KAG6</accession>
<keyword evidence="8" id="KW-1185">Reference proteome</keyword>
<dbReference type="EMBL" id="CAJFDI010000002">
    <property type="protein sequence ID" value="CAD5213216.1"/>
    <property type="molecule type" value="Genomic_DNA"/>
</dbReference>
<reference evidence="7" key="1">
    <citation type="submission" date="2020-09" db="EMBL/GenBank/DDBJ databases">
        <authorList>
            <person name="Kikuchi T."/>
        </authorList>
    </citation>
    <scope>NUCLEOTIDE SEQUENCE</scope>
    <source>
        <strain evidence="7">Ka4C1</strain>
    </source>
</reference>
<evidence type="ECO:0000313" key="7">
    <source>
        <dbReference type="EMBL" id="CAD5213216.1"/>
    </source>
</evidence>
<evidence type="ECO:0000256" key="6">
    <source>
        <dbReference type="RuleBase" id="RU366017"/>
    </source>
</evidence>
<protein>
    <recommendedName>
        <fullName evidence="6">Glycosyltransferase family 92 protein</fullName>
        <ecNumber evidence="6">2.4.1.-</ecNumber>
    </recommendedName>
</protein>
<evidence type="ECO:0000256" key="3">
    <source>
        <dbReference type="ARBA" id="ARBA00022676"/>
    </source>
</evidence>
<dbReference type="EC" id="2.4.1.-" evidence="6"/>
<evidence type="ECO:0000256" key="2">
    <source>
        <dbReference type="ARBA" id="ARBA00007647"/>
    </source>
</evidence>
<keyword evidence="4 6" id="KW-0808">Transferase</keyword>
<dbReference type="AlphaFoldDB" id="A0A811KAG6"/>
<dbReference type="GO" id="GO:0016020">
    <property type="term" value="C:membrane"/>
    <property type="evidence" value="ECO:0007669"/>
    <property type="project" value="UniProtKB-SubCell"/>
</dbReference>
<sequence length="80" mass="9381">MNQIMCYNDCLYSYREAAEFMIFSDMDDLIMPENGDLLSKASLLETFLQWRPVLNLYGRQVILGWHHRSTSSRFHSSSKA</sequence>
<dbReference type="EMBL" id="CAJFCV020000002">
    <property type="protein sequence ID" value="CAG9091981.1"/>
    <property type="molecule type" value="Genomic_DNA"/>
</dbReference>
<evidence type="ECO:0000313" key="8">
    <source>
        <dbReference type="Proteomes" id="UP000659654"/>
    </source>
</evidence>
<dbReference type="Proteomes" id="UP000582659">
    <property type="component" value="Unassembled WGS sequence"/>
</dbReference>
<comment type="subcellular location">
    <subcellularLocation>
        <location evidence="1">Membrane</location>
        <topology evidence="1">Single-pass membrane protein</topology>
    </subcellularLocation>
</comment>
<proteinExistence type="inferred from homology"/>
<organism evidence="7 8">
    <name type="scientific">Bursaphelenchus xylophilus</name>
    <name type="common">Pinewood nematode worm</name>
    <name type="synonym">Aphelenchoides xylophilus</name>
    <dbReference type="NCBI Taxonomy" id="6326"/>
    <lineage>
        <taxon>Eukaryota</taxon>
        <taxon>Metazoa</taxon>
        <taxon>Ecdysozoa</taxon>
        <taxon>Nematoda</taxon>
        <taxon>Chromadorea</taxon>
        <taxon>Rhabditida</taxon>
        <taxon>Tylenchina</taxon>
        <taxon>Tylenchomorpha</taxon>
        <taxon>Aphelenchoidea</taxon>
        <taxon>Aphelenchoididae</taxon>
        <taxon>Bursaphelenchus</taxon>
    </lineage>
</organism>